<dbReference type="SMART" id="SM00530">
    <property type="entry name" value="HTH_XRE"/>
    <property type="match status" value="1"/>
</dbReference>
<reference evidence="2 3" key="1">
    <citation type="submission" date="2011-02" db="EMBL/GenBank/DDBJ databases">
        <authorList>
            <person name="Weinstock G."/>
            <person name="Sodergren E."/>
            <person name="Clifton S."/>
            <person name="Fulton L."/>
            <person name="Fulton B."/>
            <person name="Courtney L."/>
            <person name="Fronick C."/>
            <person name="Harrison M."/>
            <person name="Strong C."/>
            <person name="Farmer C."/>
            <person name="Delahaunty K."/>
            <person name="Markovic C."/>
            <person name="Hall O."/>
            <person name="Minx P."/>
            <person name="Tomlinson C."/>
            <person name="Mitreva M."/>
            <person name="Hou S."/>
            <person name="Chen J."/>
            <person name="Wollam A."/>
            <person name="Pepin K.H."/>
            <person name="Johnson M."/>
            <person name="Bhonagiri V."/>
            <person name="Zhang X."/>
            <person name="Suruliraj S."/>
            <person name="Warren W."/>
            <person name="Chinwalla A."/>
            <person name="Mardis E.R."/>
            <person name="Wilson R.K."/>
        </authorList>
    </citation>
    <scope>NUCLEOTIDE SEQUENCE [LARGE SCALE GENOMIC DNA]</scope>
    <source>
        <strain evidence="2 3">YIT 11859</strain>
    </source>
</reference>
<dbReference type="GeneID" id="43348654"/>
<dbReference type="RefSeq" id="WP_008864092.1">
    <property type="nucleotide sequence ID" value="NZ_GL883704.1"/>
</dbReference>
<dbReference type="HOGENOM" id="CLU_066192_13_1_4"/>
<dbReference type="CDD" id="cd00093">
    <property type="entry name" value="HTH_XRE"/>
    <property type="match status" value="1"/>
</dbReference>
<proteinExistence type="predicted"/>
<feature type="domain" description="HTH cro/C1-type" evidence="1">
    <location>
        <begin position="34"/>
        <end position="86"/>
    </location>
</feature>
<dbReference type="OrthoDB" id="129597at2"/>
<dbReference type="Pfam" id="PF01381">
    <property type="entry name" value="HTH_3"/>
    <property type="match status" value="1"/>
</dbReference>
<dbReference type="Gene3D" id="1.10.260.40">
    <property type="entry name" value="lambda repressor-like DNA-binding domains"/>
    <property type="match status" value="1"/>
</dbReference>
<sequence length="99" mass="11360">MSTLKELISKESPEVQRKIKEQRDQYITEYSLFNLRKELEVSQAELADALHISQPSVQRIESRGLDTKLRTLKKYVEALGGEISLLVNLPSGEGRVYRL</sequence>
<keyword evidence="2" id="KW-0238">DNA-binding</keyword>
<dbReference type="AlphaFoldDB" id="F3QJW5"/>
<evidence type="ECO:0000259" key="1">
    <source>
        <dbReference type="PROSITE" id="PS50943"/>
    </source>
</evidence>
<name>F3QJW5_9BURK</name>
<dbReference type="Proteomes" id="UP000005156">
    <property type="component" value="Unassembled WGS sequence"/>
</dbReference>
<gene>
    <name evidence="2" type="ORF">HMPREF9439_01222</name>
</gene>
<comment type="caution">
    <text evidence="2">The sequence shown here is derived from an EMBL/GenBank/DDBJ whole genome shotgun (WGS) entry which is preliminary data.</text>
</comment>
<dbReference type="eggNOG" id="COG3620">
    <property type="taxonomic scope" value="Bacteria"/>
</dbReference>
<accession>F3QJW5</accession>
<dbReference type="InterPro" id="IPR001387">
    <property type="entry name" value="Cro/C1-type_HTH"/>
</dbReference>
<dbReference type="EMBL" id="AFBP01000031">
    <property type="protein sequence ID" value="EGG55118.1"/>
    <property type="molecule type" value="Genomic_DNA"/>
</dbReference>
<dbReference type="GO" id="GO:0003677">
    <property type="term" value="F:DNA binding"/>
    <property type="evidence" value="ECO:0007669"/>
    <property type="project" value="UniProtKB-KW"/>
</dbReference>
<organism evidence="2 3">
    <name type="scientific">Parasutterella excrementihominis YIT 11859</name>
    <dbReference type="NCBI Taxonomy" id="762966"/>
    <lineage>
        <taxon>Bacteria</taxon>
        <taxon>Pseudomonadati</taxon>
        <taxon>Pseudomonadota</taxon>
        <taxon>Betaproteobacteria</taxon>
        <taxon>Burkholderiales</taxon>
        <taxon>Sutterellaceae</taxon>
        <taxon>Parasutterella</taxon>
    </lineage>
</organism>
<dbReference type="InterPro" id="IPR010982">
    <property type="entry name" value="Lambda_DNA-bd_dom_sf"/>
</dbReference>
<keyword evidence="3" id="KW-1185">Reference proteome</keyword>
<dbReference type="SUPFAM" id="SSF47413">
    <property type="entry name" value="lambda repressor-like DNA-binding domains"/>
    <property type="match status" value="1"/>
</dbReference>
<dbReference type="PROSITE" id="PS50943">
    <property type="entry name" value="HTH_CROC1"/>
    <property type="match status" value="1"/>
</dbReference>
<evidence type="ECO:0000313" key="3">
    <source>
        <dbReference type="Proteomes" id="UP000005156"/>
    </source>
</evidence>
<evidence type="ECO:0000313" key="2">
    <source>
        <dbReference type="EMBL" id="EGG55118.1"/>
    </source>
</evidence>
<protein>
    <submittedName>
        <fullName evidence="2">DNA-binding helix-turn-helix protein</fullName>
    </submittedName>
</protein>